<dbReference type="Proteomes" id="UP000184550">
    <property type="component" value="Unassembled WGS sequence"/>
</dbReference>
<dbReference type="AlphaFoldDB" id="A0A7Z9BPY5"/>
<accession>A0A7Z9BPY5</accession>
<evidence type="ECO:0000313" key="2">
    <source>
        <dbReference type="Proteomes" id="UP000184550"/>
    </source>
</evidence>
<proteinExistence type="predicted"/>
<gene>
    <name evidence="1" type="ORF">PL8927_550190</name>
</gene>
<dbReference type="RefSeq" id="WP_083620860.1">
    <property type="nucleotide sequence ID" value="NZ_LR734865.1"/>
</dbReference>
<sequence>MKTARNLSLPTLQPSFPTLPRYQSKAWGTGQNILKTVKQITATLLSSLVLKPEPQIWQKKDAQGNIVWHTYDPITGYRALFDTEQEVRIWLENRYNS</sequence>
<organism evidence="1 2">
    <name type="scientific">Planktothrix serta PCC 8927</name>
    <dbReference type="NCBI Taxonomy" id="671068"/>
    <lineage>
        <taxon>Bacteria</taxon>
        <taxon>Bacillati</taxon>
        <taxon>Cyanobacteriota</taxon>
        <taxon>Cyanophyceae</taxon>
        <taxon>Oscillatoriophycideae</taxon>
        <taxon>Oscillatoriales</taxon>
        <taxon>Microcoleaceae</taxon>
        <taxon>Planktothrix</taxon>
    </lineage>
</organism>
<reference evidence="1" key="1">
    <citation type="submission" date="2019-10" db="EMBL/GenBank/DDBJ databases">
        <authorList>
            <consortium name="Genoscope - CEA"/>
            <person name="William W."/>
        </authorList>
    </citation>
    <scope>NUCLEOTIDE SEQUENCE [LARGE SCALE GENOMIC DNA]</scope>
    <source>
        <strain evidence="1">BBR_PRJEB10992</strain>
    </source>
</reference>
<dbReference type="EMBL" id="CZCU02000130">
    <property type="protein sequence ID" value="VXD17065.1"/>
    <property type="molecule type" value="Genomic_DNA"/>
</dbReference>
<comment type="caution">
    <text evidence="1">The sequence shown here is derived from an EMBL/GenBank/DDBJ whole genome shotgun (WGS) entry which is preliminary data.</text>
</comment>
<dbReference type="OrthoDB" id="426136at2"/>
<protein>
    <submittedName>
        <fullName evidence="1">Uncharacterized protein</fullName>
    </submittedName>
</protein>
<evidence type="ECO:0000313" key="1">
    <source>
        <dbReference type="EMBL" id="VXD17065.1"/>
    </source>
</evidence>
<keyword evidence="2" id="KW-1185">Reference proteome</keyword>
<name>A0A7Z9BPY5_9CYAN</name>